<keyword evidence="4 7" id="KW-0812">Transmembrane</keyword>
<evidence type="ECO:0000313" key="8">
    <source>
        <dbReference type="EMBL" id="GAA0879566.1"/>
    </source>
</evidence>
<feature type="transmembrane region" description="Helical" evidence="7">
    <location>
        <begin position="199"/>
        <end position="223"/>
    </location>
</feature>
<proteinExistence type="inferred from homology"/>
<evidence type="ECO:0000256" key="6">
    <source>
        <dbReference type="ARBA" id="ARBA00023136"/>
    </source>
</evidence>
<evidence type="ECO:0000256" key="7">
    <source>
        <dbReference type="SAM" id="Phobius"/>
    </source>
</evidence>
<evidence type="ECO:0000256" key="2">
    <source>
        <dbReference type="ARBA" id="ARBA00022475"/>
    </source>
</evidence>
<evidence type="ECO:0000256" key="1">
    <source>
        <dbReference type="ARBA" id="ARBA00007150"/>
    </source>
</evidence>
<feature type="transmembrane region" description="Helical" evidence="7">
    <location>
        <begin position="294"/>
        <end position="314"/>
    </location>
</feature>
<evidence type="ECO:0008006" key="10">
    <source>
        <dbReference type="Google" id="ProtNLM"/>
    </source>
</evidence>
<dbReference type="PANTHER" id="PTHR30589">
    <property type="entry name" value="PROLIPOPROTEIN DIACYLGLYCERYL TRANSFERASE"/>
    <property type="match status" value="1"/>
</dbReference>
<keyword evidence="3" id="KW-0808">Transferase</keyword>
<dbReference type="PANTHER" id="PTHR30589:SF0">
    <property type="entry name" value="PHOSPHATIDYLGLYCEROL--PROLIPOPROTEIN DIACYLGLYCERYL TRANSFERASE"/>
    <property type="match status" value="1"/>
</dbReference>
<organism evidence="8 9">
    <name type="scientific">Algoriphagus jejuensis</name>
    <dbReference type="NCBI Taxonomy" id="419934"/>
    <lineage>
        <taxon>Bacteria</taxon>
        <taxon>Pseudomonadati</taxon>
        <taxon>Bacteroidota</taxon>
        <taxon>Cytophagia</taxon>
        <taxon>Cytophagales</taxon>
        <taxon>Cyclobacteriaceae</taxon>
        <taxon>Algoriphagus</taxon>
    </lineage>
</organism>
<feature type="transmembrane region" description="Helical" evidence="7">
    <location>
        <begin position="7"/>
        <end position="30"/>
    </location>
</feature>
<evidence type="ECO:0000256" key="4">
    <source>
        <dbReference type="ARBA" id="ARBA00022692"/>
    </source>
</evidence>
<sequence length="569" mass="63596">MKIPLVSWLLVLAISRLFFIIGTKVIAFSFADWVTAVYQLELPQTTEKVIIGGFALGLAAFFVAIRLFKIHTGSLDAMAIAIPVSIAIQRIGCLILGCCFGTSTHMPWGVNYGFGSPPHFHQFQVGLIEATATSTTPIHPFQLYEALNGIFVAVLLLIVRKKVKSQGGLFLISIGVWAGIRTIIEFFRDPYAHAMGGEIWGGLKVMQWILFGVSLFALGYFYLREKKWRLLPASNYSDPPKQAAVWLVLMISVCMTWLLRNWLTGPELFAMNLMLIPALFISAFYLFKENTIPSFRWATLALMVLPLLLMSQTLKENLPSDSTRTRGYDFFNVGFSSGDYYSETSFLLSGPPSGCGSSRTFETFRNEYWNAGFGYGRTKISEKDAFSYGANISMGQYGEEKISTAITSDRFLFSINPYVQYDVKWFGIGGGLHIGNLYWTRAPENLVDTPSPDTGTLKSPIYPQAYMRIGPEHILFADGGLANSLPSPFPSMRAEIALGSGFGLPKGNKLRVGTSNFGEFIQAQALITKSWQASATYSWRNTHYYIGTSQEALNRQFFVNLQYRFNYKE</sequence>
<accession>A0ABP3YDW2</accession>
<evidence type="ECO:0000256" key="3">
    <source>
        <dbReference type="ARBA" id="ARBA00022679"/>
    </source>
</evidence>
<dbReference type="Proteomes" id="UP001500469">
    <property type="component" value="Unassembled WGS sequence"/>
</dbReference>
<feature type="transmembrane region" description="Helical" evidence="7">
    <location>
        <begin position="244"/>
        <end position="263"/>
    </location>
</feature>
<feature type="transmembrane region" description="Helical" evidence="7">
    <location>
        <begin position="50"/>
        <end position="68"/>
    </location>
</feature>
<comment type="caution">
    <text evidence="8">The sequence shown here is derived from an EMBL/GenBank/DDBJ whole genome shotgun (WGS) entry which is preliminary data.</text>
</comment>
<comment type="similarity">
    <text evidence="1">Belongs to the Lgt family.</text>
</comment>
<feature type="transmembrane region" description="Helical" evidence="7">
    <location>
        <begin position="80"/>
        <end position="103"/>
    </location>
</feature>
<keyword evidence="2" id="KW-1003">Cell membrane</keyword>
<keyword evidence="5 7" id="KW-1133">Transmembrane helix</keyword>
<reference evidence="9" key="1">
    <citation type="journal article" date="2019" name="Int. J. Syst. Evol. Microbiol.">
        <title>The Global Catalogue of Microorganisms (GCM) 10K type strain sequencing project: providing services to taxonomists for standard genome sequencing and annotation.</title>
        <authorList>
            <consortium name="The Broad Institute Genomics Platform"/>
            <consortium name="The Broad Institute Genome Sequencing Center for Infectious Disease"/>
            <person name="Wu L."/>
            <person name="Ma J."/>
        </authorList>
    </citation>
    <scope>NUCLEOTIDE SEQUENCE [LARGE SCALE GENOMIC DNA]</scope>
    <source>
        <strain evidence="9">JCM 16112</strain>
    </source>
</reference>
<dbReference type="Pfam" id="PF01790">
    <property type="entry name" value="LGT"/>
    <property type="match status" value="1"/>
</dbReference>
<dbReference type="EMBL" id="BAAAFI010000014">
    <property type="protein sequence ID" value="GAA0879566.1"/>
    <property type="molecule type" value="Genomic_DNA"/>
</dbReference>
<evidence type="ECO:0000313" key="9">
    <source>
        <dbReference type="Proteomes" id="UP001500469"/>
    </source>
</evidence>
<keyword evidence="6 7" id="KW-0472">Membrane</keyword>
<name>A0ABP3YDW2_9BACT</name>
<dbReference type="InterPro" id="IPR001640">
    <property type="entry name" value="Lgt"/>
</dbReference>
<protein>
    <recommendedName>
        <fullName evidence="10">Phosphatidylglycerol:prolipoprotein diacylglycerol transferase</fullName>
    </recommendedName>
</protein>
<evidence type="ECO:0000256" key="5">
    <source>
        <dbReference type="ARBA" id="ARBA00022989"/>
    </source>
</evidence>
<feature type="transmembrane region" description="Helical" evidence="7">
    <location>
        <begin position="269"/>
        <end position="287"/>
    </location>
</feature>
<gene>
    <name evidence="8" type="ORF">GCM10009119_25340</name>
</gene>
<keyword evidence="9" id="KW-1185">Reference proteome</keyword>
<feature type="transmembrane region" description="Helical" evidence="7">
    <location>
        <begin position="168"/>
        <end position="187"/>
    </location>
</feature>
<feature type="transmembrane region" description="Helical" evidence="7">
    <location>
        <begin position="141"/>
        <end position="159"/>
    </location>
</feature>